<dbReference type="GO" id="GO:0051213">
    <property type="term" value="F:dioxygenase activity"/>
    <property type="evidence" value="ECO:0007669"/>
    <property type="project" value="UniProtKB-KW"/>
</dbReference>
<comment type="similarity">
    <text evidence="8">Belongs to the iron/ascorbate-dependent oxidoreductase family.</text>
</comment>
<evidence type="ECO:0000256" key="5">
    <source>
        <dbReference type="ARBA" id="ARBA00023002"/>
    </source>
</evidence>
<comment type="subcellular location">
    <subcellularLocation>
        <location evidence="1">Nucleus</location>
    </subcellularLocation>
</comment>
<evidence type="ECO:0000256" key="2">
    <source>
        <dbReference type="ARBA" id="ARBA00007879"/>
    </source>
</evidence>
<evidence type="ECO:0000256" key="3">
    <source>
        <dbReference type="ARBA" id="ARBA00022723"/>
    </source>
</evidence>
<proteinExistence type="inferred from homology"/>
<dbReference type="PANTHER" id="PTHR46030:SF1">
    <property type="entry name" value="ALPHA-KETOGLUTARATE-DEPENDENT DIOXYGENASE ALKB HOMOLOG 6"/>
    <property type="match status" value="1"/>
</dbReference>
<sequence length="325" mass="36776">MERTSNSCKGMQNAIDFRELRRQERRRIRSSGHYESNGCSFNGDEDVGGDKIVNIKSSASITSNESADPYENLLRHSQIVRDIYRITGSRSIIDSVFYAQNFLLSTQEEEVMTWLGSIPEYSEHACRDGIKKDEREENVRHNGKWTRLEHARRKVALFDGTIYDLPLILQRLSNTLVAIGAFPSTRPPNHVLINEYQPGEGIMPHTDGPAYENRTATISLGGSDVIFKLWPRKQHYDAEVLHAKSSVQQAENVIPSLEVILHGHGSLVLFTDDAYLNHCHEITEGVLEERTCSGGTLVKRGYRVSLTFRTKKKKCTVNQIEAIST</sequence>
<dbReference type="PANTHER" id="PTHR46030">
    <property type="entry name" value="ALPHA-KETOGLUTARATE-DEPENDENT DIOXYGENASE ALKB HOMOLOG 6"/>
    <property type="match status" value="1"/>
</dbReference>
<keyword evidence="5 8" id="KW-0560">Oxidoreductase</keyword>
<dbReference type="EMBL" id="JALLAZ020001835">
    <property type="protein sequence ID" value="KAL3762148.1"/>
    <property type="molecule type" value="Genomic_DNA"/>
</dbReference>
<dbReference type="Gene3D" id="2.60.120.590">
    <property type="entry name" value="Alpha-ketoglutarate-dependent dioxygenase AlkB-like"/>
    <property type="match status" value="1"/>
</dbReference>
<keyword evidence="4" id="KW-0223">Dioxygenase</keyword>
<dbReference type="PROSITE" id="PS51471">
    <property type="entry name" value="FE2OG_OXY"/>
    <property type="match status" value="1"/>
</dbReference>
<evidence type="ECO:0000256" key="6">
    <source>
        <dbReference type="ARBA" id="ARBA00023004"/>
    </source>
</evidence>
<dbReference type="AlphaFoldDB" id="A0ABD3MEB2"/>
<evidence type="ECO:0000256" key="8">
    <source>
        <dbReference type="RuleBase" id="RU003682"/>
    </source>
</evidence>
<feature type="domain" description="Fe2OG dioxygenase" evidence="9">
    <location>
        <begin position="187"/>
        <end position="312"/>
    </location>
</feature>
<keyword evidence="6 8" id="KW-0408">Iron</keyword>
<dbReference type="Proteomes" id="UP001530315">
    <property type="component" value="Unassembled WGS sequence"/>
</dbReference>
<keyword evidence="11" id="KW-1185">Reference proteome</keyword>
<accession>A0ABD3MEB2</accession>
<dbReference type="InterPro" id="IPR037151">
    <property type="entry name" value="AlkB-like_sf"/>
</dbReference>
<organism evidence="10 11">
    <name type="scientific">Stephanodiscus triporus</name>
    <dbReference type="NCBI Taxonomy" id="2934178"/>
    <lineage>
        <taxon>Eukaryota</taxon>
        <taxon>Sar</taxon>
        <taxon>Stramenopiles</taxon>
        <taxon>Ochrophyta</taxon>
        <taxon>Bacillariophyta</taxon>
        <taxon>Coscinodiscophyceae</taxon>
        <taxon>Thalassiosirophycidae</taxon>
        <taxon>Stephanodiscales</taxon>
        <taxon>Stephanodiscaceae</taxon>
        <taxon>Stephanodiscus</taxon>
    </lineage>
</organism>
<dbReference type="InterPro" id="IPR005123">
    <property type="entry name" value="Oxoglu/Fe-dep_dioxygenase_dom"/>
</dbReference>
<dbReference type="GO" id="GO:0005634">
    <property type="term" value="C:nucleus"/>
    <property type="evidence" value="ECO:0007669"/>
    <property type="project" value="UniProtKB-SubCell"/>
</dbReference>
<protein>
    <recommendedName>
        <fullName evidence="9">Fe2OG dioxygenase domain-containing protein</fullName>
    </recommendedName>
</protein>
<name>A0ABD3MEB2_9STRA</name>
<evidence type="ECO:0000313" key="11">
    <source>
        <dbReference type="Proteomes" id="UP001530315"/>
    </source>
</evidence>
<reference evidence="10 11" key="1">
    <citation type="submission" date="2024-10" db="EMBL/GenBank/DDBJ databases">
        <title>Updated reference genomes for cyclostephanoid diatoms.</title>
        <authorList>
            <person name="Roberts W.R."/>
            <person name="Alverson A.J."/>
        </authorList>
    </citation>
    <scope>NUCLEOTIDE SEQUENCE [LARGE SCALE GENOMIC DNA]</scope>
    <source>
        <strain evidence="10 11">AJA276-08</strain>
    </source>
</reference>
<comment type="similarity">
    <text evidence="2">Belongs to the alkB family.</text>
</comment>
<gene>
    <name evidence="10" type="ORF">ACHAW5_003178</name>
</gene>
<dbReference type="InterPro" id="IPR032862">
    <property type="entry name" value="ALKBH6"/>
</dbReference>
<dbReference type="GO" id="GO:0046872">
    <property type="term" value="F:metal ion binding"/>
    <property type="evidence" value="ECO:0007669"/>
    <property type="project" value="UniProtKB-KW"/>
</dbReference>
<evidence type="ECO:0000313" key="10">
    <source>
        <dbReference type="EMBL" id="KAL3762148.1"/>
    </source>
</evidence>
<evidence type="ECO:0000256" key="1">
    <source>
        <dbReference type="ARBA" id="ARBA00004123"/>
    </source>
</evidence>
<evidence type="ECO:0000259" key="9">
    <source>
        <dbReference type="PROSITE" id="PS51471"/>
    </source>
</evidence>
<evidence type="ECO:0000256" key="7">
    <source>
        <dbReference type="ARBA" id="ARBA00023242"/>
    </source>
</evidence>
<keyword evidence="3 8" id="KW-0479">Metal-binding</keyword>
<keyword evidence="7" id="KW-0539">Nucleus</keyword>
<evidence type="ECO:0000256" key="4">
    <source>
        <dbReference type="ARBA" id="ARBA00022964"/>
    </source>
</evidence>
<comment type="caution">
    <text evidence="10">The sequence shown here is derived from an EMBL/GenBank/DDBJ whole genome shotgun (WGS) entry which is preliminary data.</text>
</comment>
<dbReference type="SUPFAM" id="SSF51197">
    <property type="entry name" value="Clavaminate synthase-like"/>
    <property type="match status" value="1"/>
</dbReference>